<reference evidence="1 2" key="2">
    <citation type="journal article" date="2016" name="PeerJ">
        <title>Analysis of five complete genome sequences for members of the class Peribacteria in the recently recognized Peregrinibacteria bacterial phylum.</title>
        <authorList>
            <person name="Anantharaman K."/>
            <person name="Brown C.T."/>
            <person name="Burstein D."/>
            <person name="Castelle C.J."/>
            <person name="Probst A.J."/>
            <person name="Thomas B.C."/>
            <person name="Williams K.H."/>
            <person name="Banfield J.F."/>
        </authorList>
    </citation>
    <scope>NUCLEOTIDE SEQUENCE [LARGE SCALE GENOMIC DNA]</scope>
    <source>
        <strain evidence="1">RIFOXYD1_FULL_PER-ii_59_16</strain>
    </source>
</reference>
<organism evidence="1 2">
    <name type="scientific">Candidatus Peribacter riflensis</name>
    <dbReference type="NCBI Taxonomy" id="1735162"/>
    <lineage>
        <taxon>Bacteria</taxon>
        <taxon>Candidatus Peregrinibacteriota</taxon>
        <taxon>Candidatus Peribacteria</taxon>
        <taxon>Candidatus Peribacterales</taxon>
        <taxon>Candidatus Peribacteraceae</taxon>
        <taxon>Candidatus Peribacter</taxon>
    </lineage>
</organism>
<gene>
    <name evidence="1" type="ORF">PeribacterD1_0252</name>
</gene>
<proteinExistence type="predicted"/>
<dbReference type="KEGG" id="prf:PeribacterA2_0252"/>
<dbReference type="EMBL" id="CP013065">
    <property type="protein sequence ID" value="ALM12951.1"/>
    <property type="molecule type" value="Genomic_DNA"/>
</dbReference>
<evidence type="ECO:0000313" key="1">
    <source>
        <dbReference type="EMBL" id="ALM12951.1"/>
    </source>
</evidence>
<name>A0A0S1SRM1_9BACT</name>
<accession>A0A0S1SRM1</accession>
<accession>A0A0S1SN30</accession>
<evidence type="ECO:0000313" key="2">
    <source>
        <dbReference type="Proteomes" id="UP000069135"/>
    </source>
</evidence>
<accession>A0A0S1SE03</accession>
<accession>A0A0S1SVX1</accession>
<dbReference type="AlphaFoldDB" id="A0A0S1SRM1"/>
<reference evidence="2" key="1">
    <citation type="submission" date="2015-10" db="EMBL/GenBank/DDBJ databases">
        <title>Analysis of five complete genome sequences for members of the class Peribacteria in the recently recognized Peregrinibacteria bacterial phylum.</title>
        <authorList>
            <person name="Anantharaman K."/>
            <person name="Brown C.T."/>
            <person name="Burstein D."/>
            <person name="Castelle C.J."/>
            <person name="Probst A.J."/>
            <person name="Thomas B.C."/>
            <person name="Williams K.H."/>
            <person name="Banfield J.F."/>
        </authorList>
    </citation>
    <scope>NUCLEOTIDE SEQUENCE [LARGE SCALE GENOMIC DNA]</scope>
</reference>
<dbReference type="Proteomes" id="UP000069135">
    <property type="component" value="Chromosome"/>
</dbReference>
<sequence>MVYWKEMEIDPHTLQQILLRIRQQMRCPQCGKQVPVDFGNVRVVDENAMLLQLKCETCNAFIVLHASLQGMEKLGAHPIETDARQNASSSLKLSDHEVRMLHEALDQSDGSFEQLFRKFGMEQGLSAEAPNRAEEGNGSTIA</sequence>
<dbReference type="STRING" id="1735162.PeribacterB2_0252"/>
<accession>A0A0S1SG24</accession>
<protein>
    <submittedName>
        <fullName evidence="1">Uncharacterized protein</fullName>
    </submittedName>
</protein>